<name>A0A699GX91_TANCI</name>
<dbReference type="InterPro" id="IPR041577">
    <property type="entry name" value="RT_RNaseH_2"/>
</dbReference>
<keyword evidence="1" id="KW-0511">Multifunctional enzyme</keyword>
<dbReference type="Gene3D" id="1.10.340.70">
    <property type="match status" value="1"/>
</dbReference>
<accession>A0A699GX91</accession>
<dbReference type="AlphaFoldDB" id="A0A699GX91"/>
<dbReference type="Pfam" id="PF17921">
    <property type="entry name" value="Integrase_H2C2"/>
    <property type="match status" value="1"/>
</dbReference>
<dbReference type="InterPro" id="IPR050951">
    <property type="entry name" value="Retrovirus_Pol_polyprotein"/>
</dbReference>
<evidence type="ECO:0000313" key="4">
    <source>
        <dbReference type="EMBL" id="GEW68697.1"/>
    </source>
</evidence>
<dbReference type="EMBL" id="BKCJ010069273">
    <property type="protein sequence ID" value="GEW68697.1"/>
    <property type="molecule type" value="Genomic_DNA"/>
</dbReference>
<evidence type="ECO:0008006" key="5">
    <source>
        <dbReference type="Google" id="ProtNLM"/>
    </source>
</evidence>
<dbReference type="Gene3D" id="3.30.70.270">
    <property type="match status" value="1"/>
</dbReference>
<reference evidence="4" key="1">
    <citation type="journal article" date="2019" name="Sci. Rep.">
        <title>Draft genome of Tanacetum cinerariifolium, the natural source of mosquito coil.</title>
        <authorList>
            <person name="Yamashiro T."/>
            <person name="Shiraishi A."/>
            <person name="Satake H."/>
            <person name="Nakayama K."/>
        </authorList>
    </citation>
    <scope>NUCLEOTIDE SEQUENCE</scope>
</reference>
<dbReference type="PANTHER" id="PTHR37984">
    <property type="entry name" value="PROTEIN CBG26694"/>
    <property type="match status" value="1"/>
</dbReference>
<dbReference type="GO" id="GO:0003824">
    <property type="term" value="F:catalytic activity"/>
    <property type="evidence" value="ECO:0007669"/>
    <property type="project" value="UniProtKB-KW"/>
</dbReference>
<dbReference type="SUPFAM" id="SSF56672">
    <property type="entry name" value="DNA/RNA polymerases"/>
    <property type="match status" value="1"/>
</dbReference>
<sequence>METLPTYCLTALYILVVHCSSPYQWNKNVLIDTKTWWFRVSLAYLKLSLGSSIYRVWNRSIRHIGRCGIRRGDFLEDCKPIAPATVNQRSLVVNQRIATCFECGSQGHFKKDFPKLKNQNHSNKHVIPESRGKAYTIGGGDANQGSNAFTGRFLLNNHYAYSSIVLTSSSVWIVCDEKIVRIPFGDKILIVQGNRSYKGKKSTLSIVSCTKTQKYIEKCCQVFMAQVTKKKTEVKLKEKRLEDMPITREFPKVFPEDLPGLPPARQVEFQIDLVPGVAPVVLLVIIEGFSKIAKPMTKLTYKSMNFNWHEKEEAAFQTLKQKLCSAKILSLPEGSENFMVYYDASHKGLGMMLMQKERKDMRQRRWLELLSDYNCEIHYHLRKAQSKARKEENYGTEDLCGIIKKQESRTDEALCLNGRSWIPYRDLKKLYWWQNMKAEIATYVSKCLTCANVKAEYQKPFGLLVQPVIPENDSMEKLTRQYLKEVVSKHGVPVLIISD</sequence>
<evidence type="ECO:0000256" key="1">
    <source>
        <dbReference type="ARBA" id="ARBA00023268"/>
    </source>
</evidence>
<dbReference type="Pfam" id="PF17919">
    <property type="entry name" value="RT_RNaseH_2"/>
    <property type="match status" value="1"/>
</dbReference>
<proteinExistence type="predicted"/>
<dbReference type="Gene3D" id="4.10.60.10">
    <property type="entry name" value="Zinc finger, CCHC-type"/>
    <property type="match status" value="1"/>
</dbReference>
<evidence type="ECO:0000259" key="3">
    <source>
        <dbReference type="Pfam" id="PF17921"/>
    </source>
</evidence>
<dbReference type="InterPro" id="IPR041588">
    <property type="entry name" value="Integrase_H2C2"/>
</dbReference>
<evidence type="ECO:0000259" key="2">
    <source>
        <dbReference type="Pfam" id="PF17919"/>
    </source>
</evidence>
<dbReference type="PANTHER" id="PTHR37984:SF5">
    <property type="entry name" value="PROTEIN NYNRIN-LIKE"/>
    <property type="match status" value="1"/>
</dbReference>
<organism evidence="4">
    <name type="scientific">Tanacetum cinerariifolium</name>
    <name type="common">Dalmatian daisy</name>
    <name type="synonym">Chrysanthemum cinerariifolium</name>
    <dbReference type="NCBI Taxonomy" id="118510"/>
    <lineage>
        <taxon>Eukaryota</taxon>
        <taxon>Viridiplantae</taxon>
        <taxon>Streptophyta</taxon>
        <taxon>Embryophyta</taxon>
        <taxon>Tracheophyta</taxon>
        <taxon>Spermatophyta</taxon>
        <taxon>Magnoliopsida</taxon>
        <taxon>eudicotyledons</taxon>
        <taxon>Gunneridae</taxon>
        <taxon>Pentapetalae</taxon>
        <taxon>asterids</taxon>
        <taxon>campanulids</taxon>
        <taxon>Asterales</taxon>
        <taxon>Asteraceae</taxon>
        <taxon>Asteroideae</taxon>
        <taxon>Anthemideae</taxon>
        <taxon>Anthemidinae</taxon>
        <taxon>Tanacetum</taxon>
    </lineage>
</organism>
<comment type="caution">
    <text evidence="4">The sequence shown here is derived from an EMBL/GenBank/DDBJ whole genome shotgun (WGS) entry which is preliminary data.</text>
</comment>
<feature type="domain" description="Integrase zinc-binding" evidence="3">
    <location>
        <begin position="424"/>
        <end position="455"/>
    </location>
</feature>
<protein>
    <recommendedName>
        <fullName evidence="5">Reverse transcriptase domain-containing protein</fullName>
    </recommendedName>
</protein>
<dbReference type="InterPro" id="IPR043502">
    <property type="entry name" value="DNA/RNA_pol_sf"/>
</dbReference>
<feature type="domain" description="Reverse transcriptase/retrotransposon-derived protein RNase H-like" evidence="2">
    <location>
        <begin position="308"/>
        <end position="359"/>
    </location>
</feature>
<gene>
    <name evidence="4" type="ORF">Tci_240673</name>
</gene>
<dbReference type="InterPro" id="IPR043128">
    <property type="entry name" value="Rev_trsase/Diguanyl_cyclase"/>
</dbReference>